<keyword evidence="3" id="KW-1185">Reference proteome</keyword>
<organism evidence="2 3">
    <name type="scientific">Nocardioides abyssi</name>
    <dbReference type="NCBI Taxonomy" id="3058370"/>
    <lineage>
        <taxon>Bacteria</taxon>
        <taxon>Bacillati</taxon>
        <taxon>Actinomycetota</taxon>
        <taxon>Actinomycetes</taxon>
        <taxon>Propionibacteriales</taxon>
        <taxon>Nocardioidaceae</taxon>
        <taxon>Nocardioides</taxon>
    </lineage>
</organism>
<accession>A0ABT8ERY6</accession>
<name>A0ABT8ERY6_9ACTN</name>
<feature type="domain" description="FAD-binding FR-type" evidence="1">
    <location>
        <begin position="11"/>
        <end position="151"/>
    </location>
</feature>
<dbReference type="PANTHER" id="PTHR30157">
    <property type="entry name" value="FERRIC REDUCTASE, NADPH-DEPENDENT"/>
    <property type="match status" value="1"/>
</dbReference>
<dbReference type="Pfam" id="PF04954">
    <property type="entry name" value="SIP"/>
    <property type="match status" value="1"/>
</dbReference>
<dbReference type="CDD" id="cd06193">
    <property type="entry name" value="siderophore_interacting"/>
    <property type="match status" value="1"/>
</dbReference>
<dbReference type="InterPro" id="IPR013113">
    <property type="entry name" value="SIP_FAD-bd"/>
</dbReference>
<dbReference type="Pfam" id="PF08021">
    <property type="entry name" value="FAD_binding_9"/>
    <property type="match status" value="1"/>
</dbReference>
<evidence type="ECO:0000259" key="1">
    <source>
        <dbReference type="PROSITE" id="PS51384"/>
    </source>
</evidence>
<dbReference type="InterPro" id="IPR017938">
    <property type="entry name" value="Riboflavin_synthase-like_b-brl"/>
</dbReference>
<dbReference type="PANTHER" id="PTHR30157:SF0">
    <property type="entry name" value="NADPH-DEPENDENT FERRIC-CHELATE REDUCTASE"/>
    <property type="match status" value="1"/>
</dbReference>
<sequence length="322" mass="33982">MTALSSPALPLLLEEVEVVSVQRLSPSFVRVELGSPALAEFGVDQPLYDQRIKLIFPPAGGALASFVGADEGWMQAWYARPAEERGHMRTYTVRDVRGEGADTRIVVDMVLHEADGHAGPGSSWAARATVGDRIALMCPRRGMPFGGIEFVPGSASRVVIVGDETAVPAACATLALLPNDAQGAAFLEVPLAADVQTVQHPVGVSVTWLPRDGAELGSLLGPAVLEHLGAPVAVAEVADDEVDPDLWETPMYSSSGEIDGPVEAAPVTAPASGTGTDGVYAWIAGESKVVTSLRRALVNELGMDRRQVSFMGYWRRGVAMKS</sequence>
<dbReference type="Gene3D" id="2.40.30.10">
    <property type="entry name" value="Translation factors"/>
    <property type="match status" value="1"/>
</dbReference>
<dbReference type="SUPFAM" id="SSF63380">
    <property type="entry name" value="Riboflavin synthase domain-like"/>
    <property type="match status" value="1"/>
</dbReference>
<dbReference type="InterPro" id="IPR017927">
    <property type="entry name" value="FAD-bd_FR_type"/>
</dbReference>
<proteinExistence type="predicted"/>
<evidence type="ECO:0000313" key="3">
    <source>
        <dbReference type="Proteomes" id="UP001168537"/>
    </source>
</evidence>
<dbReference type="InterPro" id="IPR039261">
    <property type="entry name" value="FNR_nucleotide-bd"/>
</dbReference>
<evidence type="ECO:0000313" key="2">
    <source>
        <dbReference type="EMBL" id="MDN4160854.1"/>
    </source>
</evidence>
<dbReference type="InterPro" id="IPR007037">
    <property type="entry name" value="SIP_rossman_dom"/>
</dbReference>
<dbReference type="Proteomes" id="UP001168537">
    <property type="component" value="Unassembled WGS sequence"/>
</dbReference>
<dbReference type="PROSITE" id="PS51384">
    <property type="entry name" value="FAD_FR"/>
    <property type="match status" value="1"/>
</dbReference>
<comment type="caution">
    <text evidence="2">The sequence shown here is derived from an EMBL/GenBank/DDBJ whole genome shotgun (WGS) entry which is preliminary data.</text>
</comment>
<protein>
    <submittedName>
        <fullName evidence="2">Siderophore-interacting protein</fullName>
    </submittedName>
</protein>
<dbReference type="EMBL" id="JAUHJR010000002">
    <property type="protein sequence ID" value="MDN4160854.1"/>
    <property type="molecule type" value="Genomic_DNA"/>
</dbReference>
<reference evidence="2" key="1">
    <citation type="submission" date="2023-06" db="EMBL/GenBank/DDBJ databases">
        <title>Draft genome sequence of Nocardioides sp. SOB72.</title>
        <authorList>
            <person name="Zhang G."/>
        </authorList>
    </citation>
    <scope>NUCLEOTIDE SEQUENCE</scope>
    <source>
        <strain evidence="2">SOB72</strain>
    </source>
</reference>
<gene>
    <name evidence="2" type="ORF">QWY29_05760</name>
</gene>
<dbReference type="InterPro" id="IPR039374">
    <property type="entry name" value="SIP_fam"/>
</dbReference>
<dbReference type="Gene3D" id="3.40.50.80">
    <property type="entry name" value="Nucleotide-binding domain of ferredoxin-NADP reductase (FNR) module"/>
    <property type="match status" value="1"/>
</dbReference>
<dbReference type="RefSeq" id="WP_300959741.1">
    <property type="nucleotide sequence ID" value="NZ_JAUHJR010000002.1"/>
</dbReference>